<keyword evidence="3" id="KW-1185">Reference proteome</keyword>
<feature type="compositionally biased region" description="Polar residues" evidence="1">
    <location>
        <begin position="17"/>
        <end position="36"/>
    </location>
</feature>
<accession>A0AAV4CIU9</accession>
<dbReference type="AlphaFoldDB" id="A0AAV4CIU9"/>
<evidence type="ECO:0000313" key="3">
    <source>
        <dbReference type="Proteomes" id="UP000735302"/>
    </source>
</evidence>
<name>A0AAV4CIU9_9GAST</name>
<gene>
    <name evidence="2" type="ORF">PoB_005790700</name>
</gene>
<protein>
    <submittedName>
        <fullName evidence="2">Uncharacterized protein</fullName>
    </submittedName>
</protein>
<comment type="caution">
    <text evidence="2">The sequence shown here is derived from an EMBL/GenBank/DDBJ whole genome shotgun (WGS) entry which is preliminary data.</text>
</comment>
<feature type="region of interest" description="Disordered" evidence="1">
    <location>
        <begin position="1"/>
        <end position="52"/>
    </location>
</feature>
<sequence>MDMLRKKEKKPEEARRSSTCGRTDGSANTVATSESEAFSHKQSRICQEKMKTRSRKYKRISSKTCSNSLCSSFNNREKFE</sequence>
<dbReference type="Proteomes" id="UP000735302">
    <property type="component" value="Unassembled WGS sequence"/>
</dbReference>
<dbReference type="EMBL" id="BLXT01006392">
    <property type="protein sequence ID" value="GFO31402.1"/>
    <property type="molecule type" value="Genomic_DNA"/>
</dbReference>
<evidence type="ECO:0000256" key="1">
    <source>
        <dbReference type="SAM" id="MobiDB-lite"/>
    </source>
</evidence>
<evidence type="ECO:0000313" key="2">
    <source>
        <dbReference type="EMBL" id="GFO31402.1"/>
    </source>
</evidence>
<organism evidence="2 3">
    <name type="scientific">Plakobranchus ocellatus</name>
    <dbReference type="NCBI Taxonomy" id="259542"/>
    <lineage>
        <taxon>Eukaryota</taxon>
        <taxon>Metazoa</taxon>
        <taxon>Spiralia</taxon>
        <taxon>Lophotrochozoa</taxon>
        <taxon>Mollusca</taxon>
        <taxon>Gastropoda</taxon>
        <taxon>Heterobranchia</taxon>
        <taxon>Euthyneura</taxon>
        <taxon>Panpulmonata</taxon>
        <taxon>Sacoglossa</taxon>
        <taxon>Placobranchoidea</taxon>
        <taxon>Plakobranchidae</taxon>
        <taxon>Plakobranchus</taxon>
    </lineage>
</organism>
<reference evidence="2 3" key="1">
    <citation type="journal article" date="2021" name="Elife">
        <title>Chloroplast acquisition without the gene transfer in kleptoplastic sea slugs, Plakobranchus ocellatus.</title>
        <authorList>
            <person name="Maeda T."/>
            <person name="Takahashi S."/>
            <person name="Yoshida T."/>
            <person name="Shimamura S."/>
            <person name="Takaki Y."/>
            <person name="Nagai Y."/>
            <person name="Toyoda A."/>
            <person name="Suzuki Y."/>
            <person name="Arimoto A."/>
            <person name="Ishii H."/>
            <person name="Satoh N."/>
            <person name="Nishiyama T."/>
            <person name="Hasebe M."/>
            <person name="Maruyama T."/>
            <person name="Minagawa J."/>
            <person name="Obokata J."/>
            <person name="Shigenobu S."/>
        </authorList>
    </citation>
    <scope>NUCLEOTIDE SEQUENCE [LARGE SCALE GENOMIC DNA]</scope>
</reference>
<proteinExistence type="predicted"/>